<dbReference type="InterPro" id="IPR029032">
    <property type="entry name" value="AhpD-like"/>
</dbReference>
<evidence type="ECO:0000259" key="1">
    <source>
        <dbReference type="Pfam" id="PF02627"/>
    </source>
</evidence>
<accession>A0A160VAQ1</accession>
<dbReference type="InterPro" id="IPR003779">
    <property type="entry name" value="CMD-like"/>
</dbReference>
<dbReference type="PANTHER" id="PTHR34846:SF11">
    <property type="entry name" value="4-CARBOXYMUCONOLACTONE DECARBOXYLASE FAMILY PROTEIN (AFU_ORTHOLOGUE AFUA_6G11590)"/>
    <property type="match status" value="1"/>
</dbReference>
<dbReference type="Pfam" id="PF02627">
    <property type="entry name" value="CMD"/>
    <property type="match status" value="1"/>
</dbReference>
<dbReference type="SUPFAM" id="SSF69118">
    <property type="entry name" value="AhpD-like"/>
    <property type="match status" value="1"/>
</dbReference>
<reference evidence="2" key="1">
    <citation type="submission" date="2015-10" db="EMBL/GenBank/DDBJ databases">
        <authorList>
            <person name="Gilbert D.G."/>
        </authorList>
    </citation>
    <scope>NUCLEOTIDE SEQUENCE</scope>
</reference>
<dbReference type="GO" id="GO:0051920">
    <property type="term" value="F:peroxiredoxin activity"/>
    <property type="evidence" value="ECO:0007669"/>
    <property type="project" value="InterPro"/>
</dbReference>
<dbReference type="PANTHER" id="PTHR34846">
    <property type="entry name" value="4-CARBOXYMUCONOLACTONE DECARBOXYLASE FAMILY PROTEIN (AFU_ORTHOLOGUE AFUA_6G11590)"/>
    <property type="match status" value="1"/>
</dbReference>
<dbReference type="EMBL" id="FAXA01000386">
    <property type="protein sequence ID" value="CUV03261.1"/>
    <property type="molecule type" value="Genomic_DNA"/>
</dbReference>
<protein>
    <submittedName>
        <fullName evidence="2">Cation/multidrug efflux pump</fullName>
    </submittedName>
</protein>
<dbReference type="AlphaFoldDB" id="A0A160VAQ1"/>
<evidence type="ECO:0000313" key="2">
    <source>
        <dbReference type="EMBL" id="CUV03261.1"/>
    </source>
</evidence>
<sequence>MPRLTPITKREQVSGAALEAFDAIIESRGSINGPQSMQMYAPGVARWSTALNDALRFDAVLSDHDTELAVCVAARVMDCEYVWASHASAALRAGVRKEAIDIVANEESLDGLTEDEALIVRYGRELMSDHKVSQEAFDAVLSSFGEAKTIVLGALMGYYLMISCTLIATDMRPAEGTPVLPKRRQPAVQRISQST</sequence>
<dbReference type="Gene3D" id="1.20.1290.10">
    <property type="entry name" value="AhpD-like"/>
    <property type="match status" value="1"/>
</dbReference>
<feature type="domain" description="Carboxymuconolactone decarboxylase-like" evidence="1">
    <location>
        <begin position="42"/>
        <end position="105"/>
    </location>
</feature>
<name>A0A160VAQ1_9ZZZZ</name>
<proteinExistence type="predicted"/>
<gene>
    <name evidence="2" type="ORF">MGWOODY_Clf2808</name>
</gene>
<organism evidence="2">
    <name type="scientific">hydrothermal vent metagenome</name>
    <dbReference type="NCBI Taxonomy" id="652676"/>
    <lineage>
        <taxon>unclassified sequences</taxon>
        <taxon>metagenomes</taxon>
        <taxon>ecological metagenomes</taxon>
    </lineage>
</organism>